<dbReference type="Pfam" id="PF12730">
    <property type="entry name" value="ABC2_membrane_4"/>
    <property type="match status" value="1"/>
</dbReference>
<keyword evidence="1" id="KW-0472">Membrane</keyword>
<dbReference type="RefSeq" id="WP_088934936.1">
    <property type="nucleotide sequence ID" value="NZ_JAFLVW010000006.1"/>
</dbReference>
<sequence>MKRALTQEIIKLIKQRVILKHTLSLFMLIGSLATVTKYGKFGYLTPEKMILSLFNSGWLVVFFMVYLASQTFLMEFRYGTIKNLLNDCSRKKLFAAKIFTLLGYSLYLKGLSVILTIGSTLILFPDLVLGGIFQQNLLADEWFNICGSFIGVWLFASLSLMISLLIKNESLASMLGITIYFVSSMVAGVQFILINHYSWLKWNPFNMLNLANQLSNGGLNHLTQLSIKQLALGNMSYILIFIILSGIIFNKRSI</sequence>
<proteinExistence type="predicted"/>
<dbReference type="EMBL" id="JARPYI010000001">
    <property type="protein sequence ID" value="MDT2598348.1"/>
    <property type="molecule type" value="Genomic_DNA"/>
</dbReference>
<feature type="transmembrane region" description="Helical" evidence="1">
    <location>
        <begin position="142"/>
        <end position="166"/>
    </location>
</feature>
<keyword evidence="3" id="KW-1185">Reference proteome</keyword>
<feature type="transmembrane region" description="Helical" evidence="1">
    <location>
        <begin position="50"/>
        <end position="73"/>
    </location>
</feature>
<feature type="transmembrane region" description="Helical" evidence="1">
    <location>
        <begin position="178"/>
        <end position="199"/>
    </location>
</feature>
<accession>A0ABU3EU18</accession>
<reference evidence="2 3" key="1">
    <citation type="submission" date="2023-03" db="EMBL/GenBank/DDBJ databases">
        <authorList>
            <person name="Shen W."/>
            <person name="Cai J."/>
        </authorList>
    </citation>
    <scope>NUCLEOTIDE SEQUENCE [LARGE SCALE GENOMIC DNA]</scope>
    <source>
        <strain evidence="2 3">D6-4</strain>
    </source>
</reference>
<evidence type="ECO:0000313" key="2">
    <source>
        <dbReference type="EMBL" id="MDT2598348.1"/>
    </source>
</evidence>
<evidence type="ECO:0000313" key="3">
    <source>
        <dbReference type="Proteomes" id="UP001252875"/>
    </source>
</evidence>
<evidence type="ECO:0000256" key="1">
    <source>
        <dbReference type="SAM" id="Phobius"/>
    </source>
</evidence>
<gene>
    <name evidence="2" type="ORF">P7D85_01100</name>
</gene>
<feature type="transmembrane region" description="Helical" evidence="1">
    <location>
        <begin position="21"/>
        <end position="38"/>
    </location>
</feature>
<dbReference type="PANTHER" id="PTHR37305">
    <property type="entry name" value="INTEGRAL MEMBRANE PROTEIN-RELATED"/>
    <property type="match status" value="1"/>
</dbReference>
<protein>
    <submittedName>
        <fullName evidence="2">ABC transporter permease</fullName>
    </submittedName>
</protein>
<keyword evidence="1" id="KW-1133">Transmembrane helix</keyword>
<name>A0ABU3EU18_9ENTE</name>
<dbReference type="PANTHER" id="PTHR37305:SF1">
    <property type="entry name" value="MEMBRANE PROTEIN"/>
    <property type="match status" value="1"/>
</dbReference>
<comment type="caution">
    <text evidence="2">The sequence shown here is derived from an EMBL/GenBank/DDBJ whole genome shotgun (WGS) entry which is preliminary data.</text>
</comment>
<feature type="transmembrane region" description="Helical" evidence="1">
    <location>
        <begin position="230"/>
        <end position="249"/>
    </location>
</feature>
<feature type="transmembrane region" description="Helical" evidence="1">
    <location>
        <begin position="94"/>
        <end position="122"/>
    </location>
</feature>
<dbReference type="Proteomes" id="UP001252875">
    <property type="component" value="Unassembled WGS sequence"/>
</dbReference>
<organism evidence="2 3">
    <name type="scientific">Enterococcus hulanensis</name>
    <dbReference type="NCBI Taxonomy" id="2559929"/>
    <lineage>
        <taxon>Bacteria</taxon>
        <taxon>Bacillati</taxon>
        <taxon>Bacillota</taxon>
        <taxon>Bacilli</taxon>
        <taxon>Lactobacillales</taxon>
        <taxon>Enterococcaceae</taxon>
        <taxon>Enterococcus</taxon>
    </lineage>
</organism>
<keyword evidence="1" id="KW-0812">Transmembrane</keyword>